<accession>A0A6P3XSU2</accession>
<dbReference type="InterPro" id="IPR052709">
    <property type="entry name" value="Transposase-MT_Hybrid"/>
</dbReference>
<name>A0A6P3XSU2_DINQU</name>
<dbReference type="OrthoDB" id="6622399at2759"/>
<dbReference type="RefSeq" id="XP_014481491.1">
    <property type="nucleotide sequence ID" value="XM_014626005.1"/>
</dbReference>
<dbReference type="PANTHER" id="PTHR46060:SF1">
    <property type="entry name" value="MARINER MOS1 TRANSPOSASE-LIKE PROTEIN"/>
    <property type="match status" value="1"/>
</dbReference>
<dbReference type="Gene3D" id="3.30.420.10">
    <property type="entry name" value="Ribonuclease H-like superfamily/Ribonuclease H"/>
    <property type="match status" value="1"/>
</dbReference>
<dbReference type="PANTHER" id="PTHR46060">
    <property type="entry name" value="MARINER MOS1 TRANSPOSASE-LIKE PROTEIN"/>
    <property type="match status" value="1"/>
</dbReference>
<dbReference type="KEGG" id="dqu:106747950"/>
<reference evidence="2" key="1">
    <citation type="submission" date="2025-08" db="UniProtKB">
        <authorList>
            <consortium name="RefSeq"/>
        </authorList>
    </citation>
    <scope>IDENTIFICATION</scope>
</reference>
<gene>
    <name evidence="2" type="primary">LOC106747950</name>
</gene>
<protein>
    <submittedName>
        <fullName evidence="2">Histone-lysine N-methyltransferase SETMAR-like</fullName>
    </submittedName>
</protein>
<dbReference type="InterPro" id="IPR036397">
    <property type="entry name" value="RNaseH_sf"/>
</dbReference>
<evidence type="ECO:0000313" key="2">
    <source>
        <dbReference type="RefSeq" id="XP_014481491.1"/>
    </source>
</evidence>
<dbReference type="AlphaFoldDB" id="A0A6P3XSU2"/>
<evidence type="ECO:0000313" key="1">
    <source>
        <dbReference type="Proteomes" id="UP000515204"/>
    </source>
</evidence>
<organism evidence="1 2">
    <name type="scientific">Dinoponera quadriceps</name>
    <name type="common">South American ant</name>
    <dbReference type="NCBI Taxonomy" id="609295"/>
    <lineage>
        <taxon>Eukaryota</taxon>
        <taxon>Metazoa</taxon>
        <taxon>Ecdysozoa</taxon>
        <taxon>Arthropoda</taxon>
        <taxon>Hexapoda</taxon>
        <taxon>Insecta</taxon>
        <taxon>Pterygota</taxon>
        <taxon>Neoptera</taxon>
        <taxon>Endopterygota</taxon>
        <taxon>Hymenoptera</taxon>
        <taxon>Apocrita</taxon>
        <taxon>Aculeata</taxon>
        <taxon>Formicoidea</taxon>
        <taxon>Formicidae</taxon>
        <taxon>Ponerinae</taxon>
        <taxon>Ponerini</taxon>
        <taxon>Dinoponera</taxon>
    </lineage>
</organism>
<dbReference type="Proteomes" id="UP000515204">
    <property type="component" value="Unplaced"/>
</dbReference>
<dbReference type="GeneID" id="106747950"/>
<sequence length="133" mass="15234">MDETWVHHYTPENKQQSKQWVEAGGLEAGGSAQKKAKSIASAGKVMARKQRDLRYDLLGHPPYSPDLAPSDFHLFPNLKKFVSGKHFASNEEVERAVDEYFNSLPESHFREGVLMLEKRWIKCVEVKGDYVEK</sequence>
<proteinExistence type="predicted"/>
<keyword evidence="1" id="KW-1185">Reference proteome</keyword>
<dbReference type="GO" id="GO:0003676">
    <property type="term" value="F:nucleic acid binding"/>
    <property type="evidence" value="ECO:0007669"/>
    <property type="project" value="InterPro"/>
</dbReference>